<organism evidence="2 3">
    <name type="scientific">Aquitalea palustris</name>
    <dbReference type="NCBI Taxonomy" id="2480983"/>
    <lineage>
        <taxon>Bacteria</taxon>
        <taxon>Pseudomonadati</taxon>
        <taxon>Pseudomonadota</taxon>
        <taxon>Betaproteobacteria</taxon>
        <taxon>Neisseriales</taxon>
        <taxon>Chromobacteriaceae</taxon>
        <taxon>Aquitalea</taxon>
    </lineage>
</organism>
<dbReference type="InterPro" id="IPR009492">
    <property type="entry name" value="TniQ"/>
</dbReference>
<dbReference type="EMBL" id="RFAR01000036">
    <property type="protein sequence ID" value="RMC98544.1"/>
    <property type="molecule type" value="Genomic_DNA"/>
</dbReference>
<dbReference type="RefSeq" id="WP_103524483.1">
    <property type="nucleotide sequence ID" value="NZ_JAIZDC010000001.1"/>
</dbReference>
<dbReference type="Pfam" id="PF06527">
    <property type="entry name" value="TniQ"/>
    <property type="match status" value="1"/>
</dbReference>
<reference evidence="2 3" key="1">
    <citation type="submission" date="2018-10" db="EMBL/GenBank/DDBJ databases">
        <title>Draft genome sequence of Aquitalea MWU14-2217 isolated from a wild cranberry bog in Provincetown, Massachusetts.</title>
        <authorList>
            <person name="Ebadzadsahrai G."/>
            <person name="Soby S."/>
        </authorList>
    </citation>
    <scope>NUCLEOTIDE SEQUENCE [LARGE SCALE GENOMIC DNA]</scope>
    <source>
        <strain evidence="2 3">MWU14-2217</strain>
    </source>
</reference>
<sequence length="748" mass="85387">MSTLPETLIEHTRQLLFHPQPQDFETLPGYLLRVADLNCLQHPQELLDFLEQKAETIYRAPLTPQLGVYSLGTLAQQLKQPLEKIVAMAWPLDIRVGKHRRFLYQGLIWPLELLRHDYRAWCPYCLSERSMHRADWDWHLSTCCHKHQTILLDRCPACFKRVSWHYASLHRCSCGFPLHTAQSIPVEKHYDSIEICTLTTTEIQRYITLALLILKTPSGGISTKSLSEITPEELNLKIGQISIQSLRDHESFYKAIDFHLEERYRNEPTLGPRYATAPLAQGLKIDTNFDQELIDITNRWLARDKVISEIHIQTESPQSQKNLTIEVAGYILNVSHYILHRLIKKKVLVSVSESGCSANTARPSRKDLFVSGKSLSQLQHFLAQKNPATQGQSVSFDHYGIDFSTRLNLLNDLLESKVTVVAYNPCIGLPSLQLMVPIKQVENSNFLSVREAAKILKIYPDAIYRVAKSGLLPYSSHLVRQIIIDVEDLGKFHQDFIFTREIADRLNCTATNLADKIISAGINPVHGPSIDGGLLYVFRRQEVETLDLVAVSQSRYQSRCGRGHKRQLASQVPNLLLPSDACKFLSIKPHQLDRLCQFGFLTPIRKPSVGLSYLDKTELEEYLASYKNNNMFIRIDDIKLKMRISTTLWNDLVNLERVRSITDGIVRYVYKDQLAEAIKYRSTIFSTKQLSEATGLCKAIIRWEAKYGCLADIVIRTGNGSPKLFFPRSAVAKLRKQRNHLSNATKKS</sequence>
<dbReference type="AlphaFoldDB" id="A0A454JJ08"/>
<name>A0A454JJ08_9NEIS</name>
<evidence type="ECO:0000313" key="2">
    <source>
        <dbReference type="EMBL" id="RMC98544.1"/>
    </source>
</evidence>
<evidence type="ECO:0000313" key="3">
    <source>
        <dbReference type="Proteomes" id="UP000274139"/>
    </source>
</evidence>
<dbReference type="OrthoDB" id="9036115at2"/>
<evidence type="ECO:0000259" key="1">
    <source>
        <dbReference type="Pfam" id="PF06527"/>
    </source>
</evidence>
<comment type="caution">
    <text evidence="2">The sequence shown here is derived from an EMBL/GenBank/DDBJ whole genome shotgun (WGS) entry which is preliminary data.</text>
</comment>
<protein>
    <recommendedName>
        <fullName evidence="1">TniQ domain-containing protein</fullName>
    </recommendedName>
</protein>
<keyword evidence="3" id="KW-1185">Reference proteome</keyword>
<proteinExistence type="predicted"/>
<accession>A0A454JJ08</accession>
<gene>
    <name evidence="2" type="ORF">EAY64_09240</name>
</gene>
<feature type="domain" description="TniQ" evidence="1">
    <location>
        <begin position="17"/>
        <end position="150"/>
    </location>
</feature>
<dbReference type="Proteomes" id="UP000274139">
    <property type="component" value="Unassembled WGS sequence"/>
</dbReference>